<evidence type="ECO:0000313" key="3">
    <source>
        <dbReference type="Proteomes" id="UP001138540"/>
    </source>
</evidence>
<feature type="transmembrane region" description="Helical" evidence="1">
    <location>
        <begin position="38"/>
        <end position="58"/>
    </location>
</feature>
<dbReference type="RefSeq" id="WP_184155720.1">
    <property type="nucleotide sequence ID" value="NZ_JACHKA010000001.1"/>
</dbReference>
<feature type="transmembrane region" description="Helical" evidence="1">
    <location>
        <begin position="12"/>
        <end position="32"/>
    </location>
</feature>
<evidence type="ECO:0008006" key="4">
    <source>
        <dbReference type="Google" id="ProtNLM"/>
    </source>
</evidence>
<protein>
    <recommendedName>
        <fullName evidence="4">Major facilitator superfamily (MFS) profile domain-containing protein</fullName>
    </recommendedName>
</protein>
<evidence type="ECO:0000256" key="1">
    <source>
        <dbReference type="SAM" id="Phobius"/>
    </source>
</evidence>
<keyword evidence="1" id="KW-1133">Transmembrane helix</keyword>
<keyword evidence="3" id="KW-1185">Reference proteome</keyword>
<organism evidence="2 3">
    <name type="scientific">Sphingobium lignivorans</name>
    <dbReference type="NCBI Taxonomy" id="2735886"/>
    <lineage>
        <taxon>Bacteria</taxon>
        <taxon>Pseudomonadati</taxon>
        <taxon>Pseudomonadota</taxon>
        <taxon>Alphaproteobacteria</taxon>
        <taxon>Sphingomonadales</taxon>
        <taxon>Sphingomonadaceae</taxon>
        <taxon>Sphingobium</taxon>
    </lineage>
</organism>
<keyword evidence="1" id="KW-0812">Transmembrane</keyword>
<comment type="caution">
    <text evidence="2">The sequence shown here is derived from an EMBL/GenBank/DDBJ whole genome shotgun (WGS) entry which is preliminary data.</text>
</comment>
<dbReference type="EMBL" id="JACHKA010000001">
    <property type="protein sequence ID" value="MBB5987273.1"/>
    <property type="molecule type" value="Genomic_DNA"/>
</dbReference>
<proteinExistence type="predicted"/>
<reference evidence="2 3" key="1">
    <citation type="submission" date="2020-08" db="EMBL/GenBank/DDBJ databases">
        <title>Exploring microbial biodiversity for novel pathways involved in the catabolism of aromatic compounds derived from lignin.</title>
        <authorList>
            <person name="Elkins J."/>
        </authorList>
    </citation>
    <scope>NUCLEOTIDE SEQUENCE [LARGE SCALE GENOMIC DNA]</scope>
    <source>
        <strain evidence="2 3">B1D3A</strain>
    </source>
</reference>
<keyword evidence="1" id="KW-0472">Membrane</keyword>
<gene>
    <name evidence="2" type="ORF">HNP60_003247</name>
</gene>
<dbReference type="Proteomes" id="UP001138540">
    <property type="component" value="Unassembled WGS sequence"/>
</dbReference>
<evidence type="ECO:0000313" key="2">
    <source>
        <dbReference type="EMBL" id="MBB5987273.1"/>
    </source>
</evidence>
<name>A0ABR6NJ13_9SPHN</name>
<accession>A0ABR6NJ13</accession>
<sequence length="60" mass="5988">MSGPSSPDPRQRMGGGAPIALLSLLGTIVGGFLGQPVIGLLAGLGLGVLIAILVWRLGPR</sequence>